<organism evidence="1 2">
    <name type="scientific">Novosphingobium pentaromativorans US6-1</name>
    <dbReference type="NCBI Taxonomy" id="1088721"/>
    <lineage>
        <taxon>Bacteria</taxon>
        <taxon>Pseudomonadati</taxon>
        <taxon>Pseudomonadota</taxon>
        <taxon>Alphaproteobacteria</taxon>
        <taxon>Sphingomonadales</taxon>
        <taxon>Sphingomonadaceae</taxon>
        <taxon>Novosphingobium</taxon>
    </lineage>
</organism>
<dbReference type="PATRIC" id="fig|1088721.3.peg.1074"/>
<dbReference type="RefSeq" id="WP_007012004.1">
    <property type="nucleotide sequence ID" value="NZ_AGFM01000013.1"/>
</dbReference>
<gene>
    <name evidence="1" type="ORF">NSU_1089</name>
</gene>
<dbReference type="KEGG" id="npn:JI59_14650"/>
<reference evidence="1 2" key="1">
    <citation type="journal article" date="2012" name="J. Bacteriol.">
        <title>Genome sequence of benzo(a)pyrene-degrading bacterium Novosphingobium pentaromativorans US6-1.</title>
        <authorList>
            <person name="Luo Y.R."/>
            <person name="Kang S.G."/>
            <person name="Kim S.J."/>
            <person name="Kim M.R."/>
            <person name="Li N."/>
            <person name="Lee J.H."/>
            <person name="Kwon K.K."/>
        </authorList>
    </citation>
    <scope>NUCLEOTIDE SEQUENCE [LARGE SCALE GENOMIC DNA]</scope>
    <source>
        <strain evidence="1 2">US6-1</strain>
    </source>
</reference>
<dbReference type="EMBL" id="AGFM01000013">
    <property type="protein sequence ID" value="EHJ61923.1"/>
    <property type="molecule type" value="Genomic_DNA"/>
</dbReference>
<protein>
    <recommendedName>
        <fullName evidence="3">Lipoprotein</fullName>
    </recommendedName>
</protein>
<dbReference type="Proteomes" id="UP000004030">
    <property type="component" value="Unassembled WGS sequence"/>
</dbReference>
<evidence type="ECO:0000313" key="1">
    <source>
        <dbReference type="EMBL" id="EHJ61923.1"/>
    </source>
</evidence>
<evidence type="ECO:0008006" key="3">
    <source>
        <dbReference type="Google" id="ProtNLM"/>
    </source>
</evidence>
<proteinExistence type="predicted"/>
<dbReference type="OrthoDB" id="7510403at2"/>
<comment type="caution">
    <text evidence="1">The sequence shown here is derived from an EMBL/GenBank/DDBJ whole genome shotgun (WGS) entry which is preliminary data.</text>
</comment>
<sequence length="102" mass="11045">MPLKSIVIALLFLSACKSTEPPKFYPSPLDLEAVAQAKPKPTAAILTDPKANDMYNHEVEAWGDRIHAAGLRLCRFYQNLGQVVDCGQVPASQASEVPVPTP</sequence>
<dbReference type="PROSITE" id="PS51257">
    <property type="entry name" value="PROKAR_LIPOPROTEIN"/>
    <property type="match status" value="1"/>
</dbReference>
<name>G6E9R8_9SPHN</name>
<evidence type="ECO:0000313" key="2">
    <source>
        <dbReference type="Proteomes" id="UP000004030"/>
    </source>
</evidence>
<keyword evidence="2" id="KW-1185">Reference proteome</keyword>
<dbReference type="AlphaFoldDB" id="G6E9R8"/>
<accession>G6E9R8</accession>